<protein>
    <submittedName>
        <fullName evidence="2">Uncharacterized protein</fullName>
    </submittedName>
</protein>
<dbReference type="EMBL" id="BANB01000063">
    <property type="protein sequence ID" value="GAN76152.1"/>
    <property type="molecule type" value="Genomic_DNA"/>
</dbReference>
<gene>
    <name evidence="2" type="ORF">Asru_0063_09</name>
</gene>
<sequence>MTIAGSVVRVDLMSYSVTERDANNQPVLAFRQRLIFPVAAFANSVELMQKALAGLVEAGTVRRAADLQAVRTEPVAEGTADTDRRGAAPPVARRNASSNFP</sequence>
<organism evidence="2 3">
    <name type="scientific">Acidisphaera rubrifaciens HS-AP3</name>
    <dbReference type="NCBI Taxonomy" id="1231350"/>
    <lineage>
        <taxon>Bacteria</taxon>
        <taxon>Pseudomonadati</taxon>
        <taxon>Pseudomonadota</taxon>
        <taxon>Alphaproteobacteria</taxon>
        <taxon>Acetobacterales</taxon>
        <taxon>Acetobacteraceae</taxon>
        <taxon>Acidisphaera</taxon>
    </lineage>
</organism>
<feature type="region of interest" description="Disordered" evidence="1">
    <location>
        <begin position="71"/>
        <end position="101"/>
    </location>
</feature>
<reference evidence="2 3" key="1">
    <citation type="submission" date="2012-11" db="EMBL/GenBank/DDBJ databases">
        <title>Whole genome sequence of Acidisphaera rubrifaciens HS-AP3.</title>
        <authorList>
            <person name="Azuma Y."/>
            <person name="Higashiura N."/>
            <person name="Hirakawa H."/>
            <person name="Matsushita K."/>
        </authorList>
    </citation>
    <scope>NUCLEOTIDE SEQUENCE [LARGE SCALE GENOMIC DNA]</scope>
    <source>
        <strain evidence="2 3">HS-AP3</strain>
    </source>
</reference>
<comment type="caution">
    <text evidence="2">The sequence shown here is derived from an EMBL/GenBank/DDBJ whole genome shotgun (WGS) entry which is preliminary data.</text>
</comment>
<keyword evidence="3" id="KW-1185">Reference proteome</keyword>
<proteinExistence type="predicted"/>
<evidence type="ECO:0000256" key="1">
    <source>
        <dbReference type="SAM" id="MobiDB-lite"/>
    </source>
</evidence>
<dbReference type="Proteomes" id="UP000032680">
    <property type="component" value="Unassembled WGS sequence"/>
</dbReference>
<name>A0A0D6P3C6_9PROT</name>
<accession>A0A0D6P3C6</accession>
<evidence type="ECO:0000313" key="3">
    <source>
        <dbReference type="Proteomes" id="UP000032680"/>
    </source>
</evidence>
<evidence type="ECO:0000313" key="2">
    <source>
        <dbReference type="EMBL" id="GAN76152.1"/>
    </source>
</evidence>
<dbReference type="AlphaFoldDB" id="A0A0D6P3C6"/>